<gene>
    <name evidence="1" type="ORF">Hypma_003982</name>
</gene>
<dbReference type="Proteomes" id="UP000076154">
    <property type="component" value="Unassembled WGS sequence"/>
</dbReference>
<comment type="caution">
    <text evidence="1">The sequence shown here is derived from an EMBL/GenBank/DDBJ whole genome shotgun (WGS) entry which is preliminary data.</text>
</comment>
<reference evidence="1" key="1">
    <citation type="submission" date="2018-04" db="EMBL/GenBank/DDBJ databases">
        <title>Whole genome sequencing of Hypsizygus marmoreus.</title>
        <authorList>
            <person name="Choi I.-G."/>
            <person name="Min B."/>
            <person name="Kim J.-G."/>
            <person name="Kim S."/>
            <person name="Oh Y.-L."/>
            <person name="Kong W.-S."/>
            <person name="Park H."/>
            <person name="Jeong J."/>
            <person name="Song E.-S."/>
        </authorList>
    </citation>
    <scope>NUCLEOTIDE SEQUENCE [LARGE SCALE GENOMIC DNA]</scope>
    <source>
        <strain evidence="1">51987-8</strain>
    </source>
</reference>
<proteinExistence type="predicted"/>
<evidence type="ECO:0000313" key="2">
    <source>
        <dbReference type="Proteomes" id="UP000076154"/>
    </source>
</evidence>
<dbReference type="InParanoid" id="A0A369J111"/>
<dbReference type="AlphaFoldDB" id="A0A369J111"/>
<organism evidence="1 2">
    <name type="scientific">Hypsizygus marmoreus</name>
    <name type="common">White beech mushroom</name>
    <name type="synonym">Agaricus marmoreus</name>
    <dbReference type="NCBI Taxonomy" id="39966"/>
    <lineage>
        <taxon>Eukaryota</taxon>
        <taxon>Fungi</taxon>
        <taxon>Dikarya</taxon>
        <taxon>Basidiomycota</taxon>
        <taxon>Agaricomycotina</taxon>
        <taxon>Agaricomycetes</taxon>
        <taxon>Agaricomycetidae</taxon>
        <taxon>Agaricales</taxon>
        <taxon>Tricholomatineae</taxon>
        <taxon>Lyophyllaceae</taxon>
        <taxon>Hypsizygus</taxon>
    </lineage>
</organism>
<sequence>MTRSSSTGPNRVPQGACLNPVSEPGCFHAMHRASQWCFGSPCGVTRTVFYDSPVTRQLDITCERVP</sequence>
<protein>
    <submittedName>
        <fullName evidence="1">Uncharacterized protein</fullName>
    </submittedName>
</protein>
<accession>A0A369J111</accession>
<keyword evidence="2" id="KW-1185">Reference proteome</keyword>
<dbReference type="EMBL" id="LUEZ02000143">
    <property type="protein sequence ID" value="RDB15699.1"/>
    <property type="molecule type" value="Genomic_DNA"/>
</dbReference>
<name>A0A369J111_HYPMA</name>
<evidence type="ECO:0000313" key="1">
    <source>
        <dbReference type="EMBL" id="RDB15699.1"/>
    </source>
</evidence>